<name>A0A2R6P497_ACTCC</name>
<feature type="region of interest" description="Disordered" evidence="5">
    <location>
        <begin position="67"/>
        <end position="99"/>
    </location>
</feature>
<dbReference type="OrthoDB" id="753861at2759"/>
<dbReference type="Gramene" id="PSR84919">
    <property type="protein sequence ID" value="PSR84919"/>
    <property type="gene ID" value="CEY00_Acc32896"/>
</dbReference>
<evidence type="ECO:0000256" key="5">
    <source>
        <dbReference type="SAM" id="MobiDB-lite"/>
    </source>
</evidence>
<dbReference type="GO" id="GO:0030154">
    <property type="term" value="P:cell differentiation"/>
    <property type="evidence" value="ECO:0007669"/>
    <property type="project" value="UniProtKB-KW"/>
</dbReference>
<protein>
    <submittedName>
        <fullName evidence="6">CLE13p like</fullName>
    </submittedName>
</protein>
<reference evidence="6 7" key="1">
    <citation type="submission" date="2017-07" db="EMBL/GenBank/DDBJ databases">
        <title>An improved, manually edited Actinidia chinensis var. chinensis (kiwifruit) genome highlights the challenges associated with draft genomes and gene prediction in plants.</title>
        <authorList>
            <person name="Pilkington S."/>
            <person name="Crowhurst R."/>
            <person name="Hilario E."/>
            <person name="Nardozza S."/>
            <person name="Fraser L."/>
            <person name="Peng Y."/>
            <person name="Gunaseelan K."/>
            <person name="Simpson R."/>
            <person name="Tahir J."/>
            <person name="Deroles S."/>
            <person name="Templeton K."/>
            <person name="Luo Z."/>
            <person name="Davy M."/>
            <person name="Cheng C."/>
            <person name="Mcneilage M."/>
            <person name="Scaglione D."/>
            <person name="Liu Y."/>
            <person name="Zhang Q."/>
            <person name="Datson P."/>
            <person name="De Silva N."/>
            <person name="Gardiner S."/>
            <person name="Bassett H."/>
            <person name="Chagne D."/>
            <person name="Mccallum J."/>
            <person name="Dzierzon H."/>
            <person name="Deng C."/>
            <person name="Wang Y.-Y."/>
            <person name="Barron N."/>
            <person name="Manako K."/>
            <person name="Bowen J."/>
            <person name="Foster T."/>
            <person name="Erridge Z."/>
            <person name="Tiffin H."/>
            <person name="Waite C."/>
            <person name="Davies K."/>
            <person name="Grierson E."/>
            <person name="Laing W."/>
            <person name="Kirk R."/>
            <person name="Chen X."/>
            <person name="Wood M."/>
            <person name="Montefiori M."/>
            <person name="Brummell D."/>
            <person name="Schwinn K."/>
            <person name="Catanach A."/>
            <person name="Fullerton C."/>
            <person name="Li D."/>
            <person name="Meiyalaghan S."/>
            <person name="Nieuwenhuizen N."/>
            <person name="Read N."/>
            <person name="Prakash R."/>
            <person name="Hunter D."/>
            <person name="Zhang H."/>
            <person name="Mckenzie M."/>
            <person name="Knabel M."/>
            <person name="Harris A."/>
            <person name="Allan A."/>
            <person name="Chen A."/>
            <person name="Janssen B."/>
            <person name="Plunkett B."/>
            <person name="Dwamena C."/>
            <person name="Voogd C."/>
            <person name="Leif D."/>
            <person name="Lafferty D."/>
            <person name="Souleyre E."/>
            <person name="Varkonyi-Gasic E."/>
            <person name="Gambi F."/>
            <person name="Hanley J."/>
            <person name="Yao J.-L."/>
            <person name="Cheung J."/>
            <person name="David K."/>
            <person name="Warren B."/>
            <person name="Marsh K."/>
            <person name="Snowden K."/>
            <person name="Lin-Wang K."/>
            <person name="Brian L."/>
            <person name="Martinez-Sanchez M."/>
            <person name="Wang M."/>
            <person name="Ileperuma N."/>
            <person name="Macnee N."/>
            <person name="Campin R."/>
            <person name="Mcatee P."/>
            <person name="Drummond R."/>
            <person name="Espley R."/>
            <person name="Ireland H."/>
            <person name="Wu R."/>
            <person name="Atkinson R."/>
            <person name="Karunairetnam S."/>
            <person name="Bulley S."/>
            <person name="Chunkath S."/>
            <person name="Hanley Z."/>
            <person name="Storey R."/>
            <person name="Thrimawithana A."/>
            <person name="Thomson S."/>
            <person name="David C."/>
            <person name="Testolin R."/>
        </authorList>
    </citation>
    <scope>NUCLEOTIDE SEQUENCE [LARGE SCALE GENOMIC DNA]</scope>
    <source>
        <strain evidence="7">cv. Red5</strain>
        <tissue evidence="6">Young leaf</tissue>
    </source>
</reference>
<keyword evidence="2" id="KW-0217">Developmental protein</keyword>
<keyword evidence="3" id="KW-0221">Differentiation</keyword>
<proteinExistence type="inferred from homology"/>
<feature type="compositionally biased region" description="Basic and acidic residues" evidence="5">
    <location>
        <begin position="75"/>
        <end position="89"/>
    </location>
</feature>
<sequence>MSLKTSQAFLIILWLSLFILLFHELHFFKSKIITNTNTNTFSFPSHRPPITRKLATKFDFTPFLKHRHNHHRQKQSPEMDPRYGVEKRLVPTGPNPLHH</sequence>
<accession>A0A2R6P497</accession>
<dbReference type="InParanoid" id="A0A2R6P497"/>
<comment type="caution">
    <text evidence="6">The sequence shown here is derived from an EMBL/GenBank/DDBJ whole genome shotgun (WGS) entry which is preliminary data.</text>
</comment>
<organism evidence="6 7">
    <name type="scientific">Actinidia chinensis var. chinensis</name>
    <name type="common">Chinese soft-hair kiwi</name>
    <dbReference type="NCBI Taxonomy" id="1590841"/>
    <lineage>
        <taxon>Eukaryota</taxon>
        <taxon>Viridiplantae</taxon>
        <taxon>Streptophyta</taxon>
        <taxon>Embryophyta</taxon>
        <taxon>Tracheophyta</taxon>
        <taxon>Spermatophyta</taxon>
        <taxon>Magnoliopsida</taxon>
        <taxon>eudicotyledons</taxon>
        <taxon>Gunneridae</taxon>
        <taxon>Pentapetalae</taxon>
        <taxon>asterids</taxon>
        <taxon>Ericales</taxon>
        <taxon>Actinidiaceae</taxon>
        <taxon>Actinidia</taxon>
    </lineage>
</organism>
<dbReference type="OMA" id="TPFQKHH"/>
<dbReference type="PANTHER" id="PTHR34359">
    <property type="entry name" value="CLAVATA3/ESR (CLE)-RELATED PROTEIN 10"/>
    <property type="match status" value="1"/>
</dbReference>
<dbReference type="Proteomes" id="UP000241394">
    <property type="component" value="Chromosome LG29"/>
</dbReference>
<evidence type="ECO:0000313" key="6">
    <source>
        <dbReference type="EMBL" id="PSR84919.1"/>
    </source>
</evidence>
<evidence type="ECO:0000313" key="7">
    <source>
        <dbReference type="Proteomes" id="UP000241394"/>
    </source>
</evidence>
<dbReference type="PANTHER" id="PTHR34359:SF28">
    <property type="entry name" value="CLAVATA3_ESR (CLE)-RELATED PROTEIN 12"/>
    <property type="match status" value="1"/>
</dbReference>
<evidence type="ECO:0000256" key="4">
    <source>
        <dbReference type="ARBA" id="ARBA00023278"/>
    </source>
</evidence>
<evidence type="ECO:0000256" key="3">
    <source>
        <dbReference type="ARBA" id="ARBA00022782"/>
    </source>
</evidence>
<reference evidence="7" key="2">
    <citation type="journal article" date="2018" name="BMC Genomics">
        <title>A manually annotated Actinidia chinensis var. chinensis (kiwifruit) genome highlights the challenges associated with draft genomes and gene prediction in plants.</title>
        <authorList>
            <person name="Pilkington S.M."/>
            <person name="Crowhurst R."/>
            <person name="Hilario E."/>
            <person name="Nardozza S."/>
            <person name="Fraser L."/>
            <person name="Peng Y."/>
            <person name="Gunaseelan K."/>
            <person name="Simpson R."/>
            <person name="Tahir J."/>
            <person name="Deroles S.C."/>
            <person name="Templeton K."/>
            <person name="Luo Z."/>
            <person name="Davy M."/>
            <person name="Cheng C."/>
            <person name="McNeilage M."/>
            <person name="Scaglione D."/>
            <person name="Liu Y."/>
            <person name="Zhang Q."/>
            <person name="Datson P."/>
            <person name="De Silva N."/>
            <person name="Gardiner S.E."/>
            <person name="Bassett H."/>
            <person name="Chagne D."/>
            <person name="McCallum J."/>
            <person name="Dzierzon H."/>
            <person name="Deng C."/>
            <person name="Wang Y.Y."/>
            <person name="Barron L."/>
            <person name="Manako K."/>
            <person name="Bowen J."/>
            <person name="Foster T.M."/>
            <person name="Erridge Z.A."/>
            <person name="Tiffin H."/>
            <person name="Waite C.N."/>
            <person name="Davies K.M."/>
            <person name="Grierson E.P."/>
            <person name="Laing W.A."/>
            <person name="Kirk R."/>
            <person name="Chen X."/>
            <person name="Wood M."/>
            <person name="Montefiori M."/>
            <person name="Brummell D.A."/>
            <person name="Schwinn K.E."/>
            <person name="Catanach A."/>
            <person name="Fullerton C."/>
            <person name="Li D."/>
            <person name="Meiyalaghan S."/>
            <person name="Nieuwenhuizen N."/>
            <person name="Read N."/>
            <person name="Prakash R."/>
            <person name="Hunter D."/>
            <person name="Zhang H."/>
            <person name="McKenzie M."/>
            <person name="Knabel M."/>
            <person name="Harris A."/>
            <person name="Allan A.C."/>
            <person name="Gleave A."/>
            <person name="Chen A."/>
            <person name="Janssen B.J."/>
            <person name="Plunkett B."/>
            <person name="Ampomah-Dwamena C."/>
            <person name="Voogd C."/>
            <person name="Leif D."/>
            <person name="Lafferty D."/>
            <person name="Souleyre E.J.F."/>
            <person name="Varkonyi-Gasic E."/>
            <person name="Gambi F."/>
            <person name="Hanley J."/>
            <person name="Yao J.L."/>
            <person name="Cheung J."/>
            <person name="David K.M."/>
            <person name="Warren B."/>
            <person name="Marsh K."/>
            <person name="Snowden K.C."/>
            <person name="Lin-Wang K."/>
            <person name="Brian L."/>
            <person name="Martinez-Sanchez M."/>
            <person name="Wang M."/>
            <person name="Ileperuma N."/>
            <person name="Macnee N."/>
            <person name="Campin R."/>
            <person name="McAtee P."/>
            <person name="Drummond R.S.M."/>
            <person name="Espley R.V."/>
            <person name="Ireland H.S."/>
            <person name="Wu R."/>
            <person name="Atkinson R.G."/>
            <person name="Karunairetnam S."/>
            <person name="Bulley S."/>
            <person name="Chunkath S."/>
            <person name="Hanley Z."/>
            <person name="Storey R."/>
            <person name="Thrimawithana A.H."/>
            <person name="Thomson S."/>
            <person name="David C."/>
            <person name="Testolin R."/>
            <person name="Huang H."/>
            <person name="Hellens R.P."/>
            <person name="Schaffer R.J."/>
        </authorList>
    </citation>
    <scope>NUCLEOTIDE SEQUENCE [LARGE SCALE GENOMIC DNA]</scope>
    <source>
        <strain evidence="7">cv. Red5</strain>
    </source>
</reference>
<dbReference type="AlphaFoldDB" id="A0A2R6P497"/>
<keyword evidence="7" id="KW-1185">Reference proteome</keyword>
<gene>
    <name evidence="6" type="ORF">CEY00_Acc32896</name>
</gene>
<dbReference type="EMBL" id="NKQK01000029">
    <property type="protein sequence ID" value="PSR84919.1"/>
    <property type="molecule type" value="Genomic_DNA"/>
</dbReference>
<dbReference type="InterPro" id="IPR039618">
    <property type="entry name" value="CLE9-13"/>
</dbReference>
<keyword evidence="4" id="KW-0379">Hydroxylation</keyword>
<evidence type="ECO:0000256" key="2">
    <source>
        <dbReference type="ARBA" id="ARBA00022473"/>
    </source>
</evidence>
<comment type="similarity">
    <text evidence="1">Belongs to the CLV3/ESR signal peptide family.</text>
</comment>
<evidence type="ECO:0000256" key="1">
    <source>
        <dbReference type="ARBA" id="ARBA00005416"/>
    </source>
</evidence>